<feature type="region of interest" description="Disordered" evidence="1">
    <location>
        <begin position="98"/>
        <end position="121"/>
    </location>
</feature>
<reference evidence="3" key="2">
    <citation type="submission" date="2020-01" db="EMBL/GenBank/DDBJ databases">
        <authorList>
            <person name="Campanaro S."/>
        </authorList>
    </citation>
    <scope>NUCLEOTIDE SEQUENCE</scope>
    <source>
        <strain evidence="3">AS06rmzACSIP_7</strain>
    </source>
</reference>
<keyword evidence="2" id="KW-0812">Transmembrane</keyword>
<keyword evidence="2" id="KW-0472">Membrane</keyword>
<feature type="transmembrane region" description="Helical" evidence="2">
    <location>
        <begin position="6"/>
        <end position="28"/>
    </location>
</feature>
<evidence type="ECO:0000313" key="4">
    <source>
        <dbReference type="Proteomes" id="UP000777265"/>
    </source>
</evidence>
<organism evidence="3 4">
    <name type="scientific">Syntrophorhabdus aromaticivorans</name>
    <dbReference type="NCBI Taxonomy" id="328301"/>
    <lineage>
        <taxon>Bacteria</taxon>
        <taxon>Pseudomonadati</taxon>
        <taxon>Thermodesulfobacteriota</taxon>
        <taxon>Syntrophorhabdia</taxon>
        <taxon>Syntrophorhabdales</taxon>
        <taxon>Syntrophorhabdaceae</taxon>
        <taxon>Syntrophorhabdus</taxon>
    </lineage>
</organism>
<dbReference type="STRING" id="909663.GCA_000512235_01368"/>
<accession>A0A351U255</accession>
<dbReference type="Pfam" id="PF13103">
    <property type="entry name" value="TonB_2"/>
    <property type="match status" value="1"/>
</dbReference>
<dbReference type="EMBL" id="JAAYEE010000320">
    <property type="protein sequence ID" value="NLW36926.1"/>
    <property type="molecule type" value="Genomic_DNA"/>
</dbReference>
<protein>
    <submittedName>
        <fullName evidence="3">Cell envelope integrity protein TolA</fullName>
    </submittedName>
</protein>
<feature type="compositionally biased region" description="Gly residues" evidence="1">
    <location>
        <begin position="152"/>
        <end position="174"/>
    </location>
</feature>
<dbReference type="Gene3D" id="3.30.1150.10">
    <property type="match status" value="1"/>
</dbReference>
<evidence type="ECO:0000256" key="2">
    <source>
        <dbReference type="SAM" id="Phobius"/>
    </source>
</evidence>
<gene>
    <name evidence="3" type="ORF">GXY80_15845</name>
</gene>
<feature type="region of interest" description="Disordered" evidence="1">
    <location>
        <begin position="149"/>
        <end position="176"/>
    </location>
</feature>
<keyword evidence="2" id="KW-1133">Transmembrane helix</keyword>
<comment type="caution">
    <text evidence="3">The sequence shown here is derived from an EMBL/GenBank/DDBJ whole genome shotgun (WGS) entry which is preliminary data.</text>
</comment>
<feature type="region of interest" description="Disordered" evidence="1">
    <location>
        <begin position="52"/>
        <end position="76"/>
    </location>
</feature>
<evidence type="ECO:0000313" key="3">
    <source>
        <dbReference type="EMBL" id="NLW36926.1"/>
    </source>
</evidence>
<name>A0A351U255_9BACT</name>
<dbReference type="AlphaFoldDB" id="A0A351U255"/>
<feature type="compositionally biased region" description="Basic and acidic residues" evidence="1">
    <location>
        <begin position="112"/>
        <end position="121"/>
    </location>
</feature>
<sequence>MKEENWYKFLVISTILHVFVMGALSIPIKKPVKKFDLSSAYTVGLVGDIGGGGGRGGARGSPKAMPLPEPKAEPEKPPILKTKKQVATTIKSKPVPMRAEKEALSLSKKKAAQKEMPTREELSRLEARIRDMKRRTEYFDVSKGRAGVGPERWGGGGGGTGGGGLPGSGDGGGRALDPASQRYLLEVWERIKNAWGLPGMSSSKRNLETIVTIRIRKDGKIVDVNVEKRSGNRVYDESILRVLRSVDLPPIPSSLNMDSMEIGFRFLPGDLS</sequence>
<evidence type="ECO:0000256" key="1">
    <source>
        <dbReference type="SAM" id="MobiDB-lite"/>
    </source>
</evidence>
<proteinExistence type="predicted"/>
<reference evidence="3" key="1">
    <citation type="journal article" date="2020" name="Biotechnol. Biofuels">
        <title>New insights from the biogas microbiome by comprehensive genome-resolved metagenomics of nearly 1600 species originating from multiple anaerobic digesters.</title>
        <authorList>
            <person name="Campanaro S."/>
            <person name="Treu L."/>
            <person name="Rodriguez-R L.M."/>
            <person name="Kovalovszki A."/>
            <person name="Ziels R.M."/>
            <person name="Maus I."/>
            <person name="Zhu X."/>
            <person name="Kougias P.G."/>
            <person name="Basile A."/>
            <person name="Luo G."/>
            <person name="Schluter A."/>
            <person name="Konstantinidis K.T."/>
            <person name="Angelidaki I."/>
        </authorList>
    </citation>
    <scope>NUCLEOTIDE SEQUENCE</scope>
    <source>
        <strain evidence="3">AS06rmzACSIP_7</strain>
    </source>
</reference>
<dbReference type="Proteomes" id="UP000777265">
    <property type="component" value="Unassembled WGS sequence"/>
</dbReference>
<dbReference type="SUPFAM" id="SSF74653">
    <property type="entry name" value="TolA/TonB C-terminal domain"/>
    <property type="match status" value="1"/>
</dbReference>